<evidence type="ECO:0000313" key="4">
    <source>
        <dbReference type="Proteomes" id="UP000054166"/>
    </source>
</evidence>
<dbReference type="InterPro" id="IPR027417">
    <property type="entry name" value="P-loop_NTPase"/>
</dbReference>
<reference evidence="4" key="2">
    <citation type="submission" date="2015-01" db="EMBL/GenBank/DDBJ databases">
        <title>Evolutionary Origins and Diversification of the Mycorrhizal Mutualists.</title>
        <authorList>
            <consortium name="DOE Joint Genome Institute"/>
            <consortium name="Mycorrhizal Genomics Consortium"/>
            <person name="Kohler A."/>
            <person name="Kuo A."/>
            <person name="Nagy L.G."/>
            <person name="Floudas D."/>
            <person name="Copeland A."/>
            <person name="Barry K.W."/>
            <person name="Cichocki N."/>
            <person name="Veneault-Fourrey C."/>
            <person name="LaButti K."/>
            <person name="Lindquist E.A."/>
            <person name="Lipzen A."/>
            <person name="Lundell T."/>
            <person name="Morin E."/>
            <person name="Murat C."/>
            <person name="Riley R."/>
            <person name="Ohm R."/>
            <person name="Sun H."/>
            <person name="Tunlid A."/>
            <person name="Henrissat B."/>
            <person name="Grigoriev I.V."/>
            <person name="Hibbett D.S."/>
            <person name="Martin F."/>
        </authorList>
    </citation>
    <scope>NUCLEOTIDE SEQUENCE [LARGE SCALE GENOMIC DNA]</scope>
    <source>
        <strain evidence="4">F 1598</strain>
    </source>
</reference>
<dbReference type="EMBL" id="KN833070">
    <property type="protein sequence ID" value="KIM73939.1"/>
    <property type="molecule type" value="Genomic_DNA"/>
</dbReference>
<dbReference type="Pfam" id="PF01926">
    <property type="entry name" value="MMR_HSR1"/>
    <property type="match status" value="1"/>
</dbReference>
<protein>
    <recommendedName>
        <fullName evidence="2">G domain-containing protein</fullName>
    </recommendedName>
</protein>
<name>A0A0C3F193_PILCF</name>
<keyword evidence="4" id="KW-1185">Reference proteome</keyword>
<dbReference type="InterPro" id="IPR006073">
    <property type="entry name" value="GTP-bd"/>
</dbReference>
<dbReference type="Proteomes" id="UP000054166">
    <property type="component" value="Unassembled WGS sequence"/>
</dbReference>
<dbReference type="OrthoDB" id="8954335at2759"/>
<dbReference type="SUPFAM" id="SSF52540">
    <property type="entry name" value="P-loop containing nucleoside triphosphate hydrolases"/>
    <property type="match status" value="1"/>
</dbReference>
<feature type="domain" description="G" evidence="2">
    <location>
        <begin position="29"/>
        <end position="92"/>
    </location>
</feature>
<evidence type="ECO:0000259" key="2">
    <source>
        <dbReference type="Pfam" id="PF01926"/>
    </source>
</evidence>
<proteinExistence type="predicted"/>
<dbReference type="Gene3D" id="3.40.50.300">
    <property type="entry name" value="P-loop containing nucleotide triphosphate hydrolases"/>
    <property type="match status" value="1"/>
</dbReference>
<dbReference type="InParanoid" id="A0A0C3F193"/>
<sequence>MANSSDHAKQLPHTPTDNTNNISQQDRIIAVMGPTGAGKSTLIDVATGQDGHTVGHGMKSHTSDIRSVRVPHPTLGHPMIFVDTPGFDDTYKSDTEILTIIANWLVKTHKGNVNLATIIYLHRITDNRMAGSLLKNLRMFISLCGQEAMPNVVIATTMWGEVKKENGERREKELKETFWKDLLDEGCRVERFEDTYESAWLIIDRHATEDWAKMRLSHEMVDRRLTLQQTDAGITLNNELKRLIKARKDASRRLRAQTKKQDNAIIVQELNVQQAEIDEQITKTAGELQKLKIPIAAHILSFLGLKKIRSSFGVLTRHLTLPESPSNS</sequence>
<organism evidence="3 4">
    <name type="scientific">Piloderma croceum (strain F 1598)</name>
    <dbReference type="NCBI Taxonomy" id="765440"/>
    <lineage>
        <taxon>Eukaryota</taxon>
        <taxon>Fungi</taxon>
        <taxon>Dikarya</taxon>
        <taxon>Basidiomycota</taxon>
        <taxon>Agaricomycotina</taxon>
        <taxon>Agaricomycetes</taxon>
        <taxon>Agaricomycetidae</taxon>
        <taxon>Atheliales</taxon>
        <taxon>Atheliaceae</taxon>
        <taxon>Piloderma</taxon>
    </lineage>
</organism>
<dbReference type="AlphaFoldDB" id="A0A0C3F193"/>
<dbReference type="GO" id="GO:0005525">
    <property type="term" value="F:GTP binding"/>
    <property type="evidence" value="ECO:0007669"/>
    <property type="project" value="InterPro"/>
</dbReference>
<gene>
    <name evidence="3" type="ORF">PILCRDRAFT_828675</name>
</gene>
<feature type="region of interest" description="Disordered" evidence="1">
    <location>
        <begin position="1"/>
        <end position="24"/>
    </location>
</feature>
<dbReference type="CDD" id="cd00882">
    <property type="entry name" value="Ras_like_GTPase"/>
    <property type="match status" value="1"/>
</dbReference>
<accession>A0A0C3F193</accession>
<evidence type="ECO:0000313" key="3">
    <source>
        <dbReference type="EMBL" id="KIM73939.1"/>
    </source>
</evidence>
<dbReference type="HOGENOM" id="CLU_018003_0_0_1"/>
<evidence type="ECO:0000256" key="1">
    <source>
        <dbReference type="SAM" id="MobiDB-lite"/>
    </source>
</evidence>
<feature type="compositionally biased region" description="Polar residues" evidence="1">
    <location>
        <begin position="13"/>
        <end position="24"/>
    </location>
</feature>
<reference evidence="3 4" key="1">
    <citation type="submission" date="2014-04" db="EMBL/GenBank/DDBJ databases">
        <authorList>
            <consortium name="DOE Joint Genome Institute"/>
            <person name="Kuo A."/>
            <person name="Tarkka M."/>
            <person name="Buscot F."/>
            <person name="Kohler A."/>
            <person name="Nagy L.G."/>
            <person name="Floudas D."/>
            <person name="Copeland A."/>
            <person name="Barry K.W."/>
            <person name="Cichocki N."/>
            <person name="Veneault-Fourrey C."/>
            <person name="LaButti K."/>
            <person name="Lindquist E.A."/>
            <person name="Lipzen A."/>
            <person name="Lundell T."/>
            <person name="Morin E."/>
            <person name="Murat C."/>
            <person name="Sun H."/>
            <person name="Tunlid A."/>
            <person name="Henrissat B."/>
            <person name="Grigoriev I.V."/>
            <person name="Hibbett D.S."/>
            <person name="Martin F."/>
            <person name="Nordberg H.P."/>
            <person name="Cantor M.N."/>
            <person name="Hua S.X."/>
        </authorList>
    </citation>
    <scope>NUCLEOTIDE SEQUENCE [LARGE SCALE GENOMIC DNA]</scope>
    <source>
        <strain evidence="3 4">F 1598</strain>
    </source>
</reference>